<evidence type="ECO:0000313" key="5">
    <source>
        <dbReference type="EMBL" id="KZM36308.1"/>
    </source>
</evidence>
<feature type="transmembrane region" description="Helical" evidence="2">
    <location>
        <begin position="177"/>
        <end position="197"/>
    </location>
</feature>
<feature type="transmembrane region" description="Helical" evidence="2">
    <location>
        <begin position="134"/>
        <end position="157"/>
    </location>
</feature>
<dbReference type="PATRIC" id="fig|43678.3.peg.1068"/>
<dbReference type="AlphaFoldDB" id="A0A161YJ25"/>
<dbReference type="InterPro" id="IPR027788">
    <property type="entry name" value="Alpha/beta-hydrolase_N_dom"/>
</dbReference>
<feature type="domain" description="Alpha/beta-hydrolase N-terminal" evidence="4">
    <location>
        <begin position="84"/>
        <end position="292"/>
    </location>
</feature>
<organism evidence="5 6">
    <name type="scientific">Oerskovia enterophila</name>
    <dbReference type="NCBI Taxonomy" id="43678"/>
    <lineage>
        <taxon>Bacteria</taxon>
        <taxon>Bacillati</taxon>
        <taxon>Actinomycetota</taxon>
        <taxon>Actinomycetes</taxon>
        <taxon>Micrococcales</taxon>
        <taxon>Cellulomonadaceae</taxon>
        <taxon>Oerskovia</taxon>
    </lineage>
</organism>
<dbReference type="STRING" id="43678.OJAG_10210"/>
<keyword evidence="2" id="KW-1133">Transmembrane helix</keyword>
<dbReference type="ESTHER" id="9cell-a0a161yj25">
    <property type="family name" value="Abhydrolase_9"/>
</dbReference>
<evidence type="ECO:0000256" key="2">
    <source>
        <dbReference type="SAM" id="Phobius"/>
    </source>
</evidence>
<proteinExistence type="predicted"/>
<feature type="region of interest" description="Disordered" evidence="1">
    <location>
        <begin position="1"/>
        <end position="51"/>
    </location>
</feature>
<dbReference type="Pfam" id="PF10081">
    <property type="entry name" value="Abhydrolase_9"/>
    <property type="match status" value="1"/>
</dbReference>
<dbReference type="Proteomes" id="UP000076447">
    <property type="component" value="Unassembled WGS sequence"/>
</dbReference>
<dbReference type="Pfam" id="PF15420">
    <property type="entry name" value="Abhydrolase_9_N"/>
    <property type="match status" value="1"/>
</dbReference>
<feature type="region of interest" description="Disordered" evidence="1">
    <location>
        <begin position="256"/>
        <end position="278"/>
    </location>
</feature>
<keyword evidence="2" id="KW-0812">Transmembrane</keyword>
<dbReference type="OrthoDB" id="4397445at2"/>
<name>A0A161YJ25_9CELL</name>
<dbReference type="EMBL" id="LRIE01000055">
    <property type="protein sequence ID" value="KZM36308.1"/>
    <property type="molecule type" value="Genomic_DNA"/>
</dbReference>
<comment type="caution">
    <text evidence="5">The sequence shown here is derived from an EMBL/GenBank/DDBJ whole genome shotgun (WGS) entry which is preliminary data.</text>
</comment>
<gene>
    <name evidence="5" type="ORF">OJAG_10210</name>
</gene>
<reference evidence="5 6" key="1">
    <citation type="submission" date="2016-01" db="EMBL/GenBank/DDBJ databases">
        <title>Genome sequence of Oerskovia enterophila VJag, an agar and cellulose degrading bacterium.</title>
        <authorList>
            <person name="Poehlein A."/>
            <person name="Jag V."/>
            <person name="Bengelsdorf F."/>
            <person name="Duerre P."/>
            <person name="Daniel R."/>
        </authorList>
    </citation>
    <scope>NUCLEOTIDE SEQUENCE [LARGE SCALE GENOMIC DNA]</scope>
    <source>
        <strain evidence="5 6">VJag</strain>
    </source>
</reference>
<sequence>MQPDVTQKPENAPDAGAPEVAEPVGQAVPAGPTDEPGARSTTPDGEPSARPSRRRRAWAWLQHYARRFSTTGLVLALLFFCYSLTPSLIPRAWYYQALITGMSMVGGYGIGAFVEWFALKVGLRIRWSPRVSRIAWWVLGAATIVLVPLFLVLGARWQHELRALFGMPEQAPANDVAVVFVAVLIAIGVLQLGRALRRVAQWVSLLVDNIMPKPIARFLSGVIVAVVVVLLFNGVIWAGVLHMLNNVYASANEQIDPKLAPPTSPDRSGSPESGSSWESLGAEGRRFVALGPTQAELTEFAAGGDVIDPADVQETIRVYAGLDPEGDLDATAQRVVDELDRTNAWDRSVLVVATTTGTGWVDPGMSSSLELMHGGDTAIASMQYSYLPSWISFVGDRSTPPNAGKALYEAVYEAWSKQPEDSRPQLMAFGISLGSFGAQGAFSGLQDMTTRTDGAMFVGTPNFTPNWTDFTTHRDAGSLEYSPVYEEGAQVRWGTEVSSAANIWSVPGTWETPRVVYVQHASDGVTWWSPTTLWSEPDWMREPRGPDVLDAVEWRPVVTFWQLTGDLFVAAASDIPAGHGHVYYLEYADGWSALNAPDGWDEDDTLRLKEQMLTKQPAASSSTG</sequence>
<feature type="compositionally biased region" description="Low complexity" evidence="1">
    <location>
        <begin position="265"/>
        <end position="278"/>
    </location>
</feature>
<protein>
    <recommendedName>
        <fullName evidence="7">Alpha/beta-hydrolase family protein</fullName>
    </recommendedName>
</protein>
<accession>A0A161YJ25</accession>
<evidence type="ECO:0000313" key="6">
    <source>
        <dbReference type="Proteomes" id="UP000076447"/>
    </source>
</evidence>
<feature type="transmembrane region" description="Helical" evidence="2">
    <location>
        <begin position="64"/>
        <end position="85"/>
    </location>
</feature>
<evidence type="ECO:0000259" key="3">
    <source>
        <dbReference type="Pfam" id="PF10081"/>
    </source>
</evidence>
<feature type="domain" description="Alpha/beta-hydrolase catalytic" evidence="3">
    <location>
        <begin position="316"/>
        <end position="608"/>
    </location>
</feature>
<evidence type="ECO:0000256" key="1">
    <source>
        <dbReference type="SAM" id="MobiDB-lite"/>
    </source>
</evidence>
<evidence type="ECO:0000259" key="4">
    <source>
        <dbReference type="Pfam" id="PF15420"/>
    </source>
</evidence>
<keyword evidence="2" id="KW-0472">Membrane</keyword>
<feature type="transmembrane region" description="Helical" evidence="2">
    <location>
        <begin position="97"/>
        <end position="122"/>
    </location>
</feature>
<feature type="transmembrane region" description="Helical" evidence="2">
    <location>
        <begin position="218"/>
        <end position="244"/>
    </location>
</feature>
<dbReference type="RefSeq" id="WP_082848762.1">
    <property type="nucleotide sequence ID" value="NZ_LRIE01000055.1"/>
</dbReference>
<evidence type="ECO:0008006" key="7">
    <source>
        <dbReference type="Google" id="ProtNLM"/>
    </source>
</evidence>
<dbReference type="InterPro" id="IPR027787">
    <property type="entry name" value="Alpha/beta-hydrolase_catalytic"/>
</dbReference>